<dbReference type="InterPro" id="IPR029044">
    <property type="entry name" value="Nucleotide-diphossugar_trans"/>
</dbReference>
<protein>
    <submittedName>
        <fullName evidence="2">Chondroitin polymerase</fullName>
    </submittedName>
</protein>
<dbReference type="AlphaFoldDB" id="A0A174A1I9"/>
<evidence type="ECO:0000313" key="2">
    <source>
        <dbReference type="EMBL" id="CUN82364.1"/>
    </source>
</evidence>
<dbReference type="GeneID" id="75047352"/>
<accession>A0A174A1I9</accession>
<dbReference type="GO" id="GO:0016758">
    <property type="term" value="F:hexosyltransferase activity"/>
    <property type="evidence" value="ECO:0007669"/>
    <property type="project" value="UniProtKB-ARBA"/>
</dbReference>
<sequence length="324" mass="37883">MSVKVSVILPVYNVSEYLRQCMDSIVGQTLKDIEIICVDDGSTDDSLEILKEYEAKDKRVKVIEQKNAGAGAARNNGLAIATGEYLSFLDSDDFFEPDMLEKAYEKGKSSNAQVVVFRSDQYREDLNEFVQVKWTLREKQIPPYRPMNCRSFTGNIFKVFVGWAWDKLFERKFVEENHLKFQQIRTSNDMLFVFSALAFAQRMEIVDLVLAHQRRNNPNSLSNTREKSWDCFHTALNALKDALTAHGNFWEFEQDYINYALHFSLWHLDTITGAKKEVLFNKLKNEWFAEFGIDSLPAERFYDKKEYAKYLKIKSNEFNAYYEE</sequence>
<dbReference type="InterPro" id="IPR001173">
    <property type="entry name" value="Glyco_trans_2-like"/>
</dbReference>
<dbReference type="Gene3D" id="3.90.550.10">
    <property type="entry name" value="Spore Coat Polysaccharide Biosynthesis Protein SpsA, Chain A"/>
    <property type="match status" value="1"/>
</dbReference>
<reference evidence="2 3" key="1">
    <citation type="submission" date="2015-09" db="EMBL/GenBank/DDBJ databases">
        <authorList>
            <consortium name="Pathogen Informatics"/>
        </authorList>
    </citation>
    <scope>NUCLEOTIDE SEQUENCE [LARGE SCALE GENOMIC DNA]</scope>
    <source>
        <strain evidence="2 3">2789STDY5834835</strain>
    </source>
</reference>
<dbReference type="PANTHER" id="PTHR22916:SF3">
    <property type="entry name" value="UDP-GLCNAC:BETAGAL BETA-1,3-N-ACETYLGLUCOSAMINYLTRANSFERASE-LIKE PROTEIN 1"/>
    <property type="match status" value="1"/>
</dbReference>
<evidence type="ECO:0000313" key="3">
    <source>
        <dbReference type="Proteomes" id="UP000095679"/>
    </source>
</evidence>
<dbReference type="SUPFAM" id="SSF53448">
    <property type="entry name" value="Nucleotide-diphospho-sugar transferases"/>
    <property type="match status" value="1"/>
</dbReference>
<dbReference type="Proteomes" id="UP000095679">
    <property type="component" value="Unassembled WGS sequence"/>
</dbReference>
<feature type="domain" description="Glycosyltransferase 2-like" evidence="1">
    <location>
        <begin position="6"/>
        <end position="149"/>
    </location>
</feature>
<organism evidence="2 3">
    <name type="scientific">Anaerobutyricum hallii</name>
    <dbReference type="NCBI Taxonomy" id="39488"/>
    <lineage>
        <taxon>Bacteria</taxon>
        <taxon>Bacillati</taxon>
        <taxon>Bacillota</taxon>
        <taxon>Clostridia</taxon>
        <taxon>Lachnospirales</taxon>
        <taxon>Lachnospiraceae</taxon>
        <taxon>Anaerobutyricum</taxon>
    </lineage>
</organism>
<proteinExistence type="predicted"/>
<dbReference type="RefSeq" id="WP_044923621.1">
    <property type="nucleotide sequence ID" value="NZ_BLYK01000025.1"/>
</dbReference>
<evidence type="ECO:0000259" key="1">
    <source>
        <dbReference type="Pfam" id="PF00535"/>
    </source>
</evidence>
<name>A0A174A1I9_9FIRM</name>
<dbReference type="EMBL" id="CYZL01000004">
    <property type="protein sequence ID" value="CUN82364.1"/>
    <property type="molecule type" value="Genomic_DNA"/>
</dbReference>
<dbReference type="PANTHER" id="PTHR22916">
    <property type="entry name" value="GLYCOSYLTRANSFERASE"/>
    <property type="match status" value="1"/>
</dbReference>
<gene>
    <name evidence="2" type="primary">kfoC_2</name>
    <name evidence="2" type="ORF">ERS852450_00699</name>
</gene>
<dbReference type="CDD" id="cd00761">
    <property type="entry name" value="Glyco_tranf_GTA_type"/>
    <property type="match status" value="1"/>
</dbReference>
<dbReference type="Pfam" id="PF00535">
    <property type="entry name" value="Glycos_transf_2"/>
    <property type="match status" value="1"/>
</dbReference>